<dbReference type="InterPro" id="IPR026275">
    <property type="entry name" value="Glyoxalase/dOase/EhpR"/>
</dbReference>
<feature type="domain" description="VOC" evidence="1">
    <location>
        <begin position="3"/>
        <end position="120"/>
    </location>
</feature>
<dbReference type="GO" id="GO:0016829">
    <property type="term" value="F:lyase activity"/>
    <property type="evidence" value="ECO:0007669"/>
    <property type="project" value="UniProtKB-KW"/>
</dbReference>
<dbReference type="PROSITE" id="PS51819">
    <property type="entry name" value="VOC"/>
    <property type="match status" value="1"/>
</dbReference>
<evidence type="ECO:0000313" key="2">
    <source>
        <dbReference type="EMBL" id="TDR82740.1"/>
    </source>
</evidence>
<evidence type="ECO:0000259" key="1">
    <source>
        <dbReference type="PROSITE" id="PS51819"/>
    </source>
</evidence>
<dbReference type="AlphaFoldDB" id="A0A4R7BCE8"/>
<dbReference type="InterPro" id="IPR029068">
    <property type="entry name" value="Glyas_Bleomycin-R_OHBP_Dase"/>
</dbReference>
<keyword evidence="2" id="KW-0223">Dioxygenase</keyword>
<dbReference type="Proteomes" id="UP000295611">
    <property type="component" value="Unassembled WGS sequence"/>
</dbReference>
<dbReference type="CDD" id="cd07261">
    <property type="entry name" value="EhpR_like"/>
    <property type="match status" value="1"/>
</dbReference>
<keyword evidence="2" id="KW-0560">Oxidoreductase</keyword>
<evidence type="ECO:0000313" key="3">
    <source>
        <dbReference type="Proteomes" id="UP000295611"/>
    </source>
</evidence>
<dbReference type="GO" id="GO:0051213">
    <property type="term" value="F:dioxygenase activity"/>
    <property type="evidence" value="ECO:0007669"/>
    <property type="project" value="UniProtKB-KW"/>
</dbReference>
<comment type="caution">
    <text evidence="2">The sequence shown here is derived from an EMBL/GenBank/DDBJ whole genome shotgun (WGS) entry which is preliminary data.</text>
</comment>
<dbReference type="Gene3D" id="3.30.720.120">
    <property type="match status" value="1"/>
</dbReference>
<dbReference type="Gene3D" id="3.30.720.110">
    <property type="match status" value="1"/>
</dbReference>
<accession>A0A4R7BCE8</accession>
<sequence length="123" mass="13524">MAQPNYLLLYVDSPAQSAAFYSWLLDRQPVESSPTFALFVLDSGVKLGLWSKHTVEPAAAVTGGGGELGFPVENHDVVRALYKAWCDKGLPILQPPTELDFGYTFVALDPDGHRLRVFALNME</sequence>
<dbReference type="PIRSF" id="PIRSF039020">
    <property type="entry name" value="EhpR"/>
    <property type="match status" value="1"/>
</dbReference>
<dbReference type="SUPFAM" id="SSF54593">
    <property type="entry name" value="Glyoxalase/Bleomycin resistance protein/Dihydroxybiphenyl dioxygenase"/>
    <property type="match status" value="1"/>
</dbReference>
<dbReference type="InterPro" id="IPR004360">
    <property type="entry name" value="Glyas_Fos-R_dOase_dom"/>
</dbReference>
<dbReference type="Pfam" id="PF00903">
    <property type="entry name" value="Glyoxalase"/>
    <property type="match status" value="1"/>
</dbReference>
<dbReference type="RefSeq" id="WP_133678069.1">
    <property type="nucleotide sequence ID" value="NZ_SNZP01000001.1"/>
</dbReference>
<keyword evidence="3" id="KW-1185">Reference proteome</keyword>
<dbReference type="OrthoDB" id="9806945at2"/>
<dbReference type="EMBL" id="SNZP01000001">
    <property type="protein sequence ID" value="TDR82740.1"/>
    <property type="molecule type" value="Genomic_DNA"/>
</dbReference>
<organism evidence="2 3">
    <name type="scientific">Paludibacterium purpuratum</name>
    <dbReference type="NCBI Taxonomy" id="1144873"/>
    <lineage>
        <taxon>Bacteria</taxon>
        <taxon>Pseudomonadati</taxon>
        <taxon>Pseudomonadota</taxon>
        <taxon>Betaproteobacteria</taxon>
        <taxon>Neisseriales</taxon>
        <taxon>Chromobacteriaceae</taxon>
        <taxon>Paludibacterium</taxon>
    </lineage>
</organism>
<dbReference type="InterPro" id="IPR037523">
    <property type="entry name" value="VOC_core"/>
</dbReference>
<keyword evidence="2" id="KW-0456">Lyase</keyword>
<name>A0A4R7BCE8_9NEIS</name>
<protein>
    <submittedName>
        <fullName evidence="2">Catechol 2,3-dioxygenase-like lactoylglutathione lyase family enzyme</fullName>
    </submittedName>
</protein>
<gene>
    <name evidence="2" type="ORF">DFP86_101129</name>
</gene>
<reference evidence="2 3" key="1">
    <citation type="submission" date="2019-03" db="EMBL/GenBank/DDBJ databases">
        <title>Genomic Encyclopedia of Type Strains, Phase III (KMG-III): the genomes of soil and plant-associated and newly described type strains.</title>
        <authorList>
            <person name="Whitman W."/>
        </authorList>
    </citation>
    <scope>NUCLEOTIDE SEQUENCE [LARGE SCALE GENOMIC DNA]</scope>
    <source>
        <strain evidence="2 3">CECT 8976</strain>
    </source>
</reference>
<proteinExistence type="predicted"/>